<proteinExistence type="inferred from homology"/>
<dbReference type="GO" id="GO:0007018">
    <property type="term" value="P:microtubule-based movement"/>
    <property type="evidence" value="ECO:0007669"/>
    <property type="project" value="InterPro"/>
</dbReference>
<dbReference type="GO" id="GO:0005524">
    <property type="term" value="F:ATP binding"/>
    <property type="evidence" value="ECO:0007669"/>
    <property type="project" value="UniProtKB-KW"/>
</dbReference>
<evidence type="ECO:0000259" key="7">
    <source>
        <dbReference type="PROSITE" id="PS50067"/>
    </source>
</evidence>
<evidence type="ECO:0000313" key="9">
    <source>
        <dbReference type="Proteomes" id="UP000750711"/>
    </source>
</evidence>
<feature type="non-terminal residue" evidence="8">
    <location>
        <position position="1"/>
    </location>
</feature>
<gene>
    <name evidence="8" type="ORF">GP486_008118</name>
</gene>
<dbReference type="EMBL" id="JAGHQM010002782">
    <property type="protein sequence ID" value="KAH0548155.1"/>
    <property type="molecule type" value="Genomic_DNA"/>
</dbReference>
<dbReference type="GO" id="GO:0005634">
    <property type="term" value="C:nucleus"/>
    <property type="evidence" value="ECO:0007669"/>
    <property type="project" value="TreeGrafter"/>
</dbReference>
<reference evidence="8" key="1">
    <citation type="submission" date="2021-03" db="EMBL/GenBank/DDBJ databases">
        <title>Comparative genomics and phylogenomic investigation of the class Geoglossomycetes provide insights into ecological specialization and systematics.</title>
        <authorList>
            <person name="Melie T."/>
            <person name="Pirro S."/>
            <person name="Miller A.N."/>
            <person name="Quandt A."/>
        </authorList>
    </citation>
    <scope>NUCLEOTIDE SEQUENCE</scope>
    <source>
        <strain evidence="8">CAQ_001_2017</strain>
    </source>
</reference>
<dbReference type="SUPFAM" id="SSF52540">
    <property type="entry name" value="P-loop containing nucleoside triphosphate hydrolases"/>
    <property type="match status" value="1"/>
</dbReference>
<keyword evidence="2" id="KW-0547">Nucleotide-binding</keyword>
<dbReference type="InterPro" id="IPR027640">
    <property type="entry name" value="Kinesin-like_fam"/>
</dbReference>
<evidence type="ECO:0000256" key="5">
    <source>
        <dbReference type="PROSITE-ProRule" id="PRU00283"/>
    </source>
</evidence>
<dbReference type="PROSITE" id="PS50067">
    <property type="entry name" value="KINESIN_MOTOR_2"/>
    <property type="match status" value="1"/>
</dbReference>
<comment type="similarity">
    <text evidence="5">Belongs to the TRAFAC class myosin-kinesin ATPase superfamily. Kinesin family.</text>
</comment>
<dbReference type="GO" id="GO:0003777">
    <property type="term" value="F:microtubule motor activity"/>
    <property type="evidence" value="ECO:0007669"/>
    <property type="project" value="InterPro"/>
</dbReference>
<dbReference type="InterPro" id="IPR001752">
    <property type="entry name" value="Kinesin_motor_dom"/>
</dbReference>
<dbReference type="PANTHER" id="PTHR24115">
    <property type="entry name" value="KINESIN-RELATED"/>
    <property type="match status" value="1"/>
</dbReference>
<dbReference type="InterPro" id="IPR027417">
    <property type="entry name" value="P-loop_NTPase"/>
</dbReference>
<dbReference type="GO" id="GO:0005874">
    <property type="term" value="C:microtubule"/>
    <property type="evidence" value="ECO:0007669"/>
    <property type="project" value="UniProtKB-KW"/>
</dbReference>
<feature type="domain" description="Kinesin motor" evidence="7">
    <location>
        <begin position="1"/>
        <end position="353"/>
    </location>
</feature>
<dbReference type="GO" id="GO:0016887">
    <property type="term" value="F:ATP hydrolysis activity"/>
    <property type="evidence" value="ECO:0007669"/>
    <property type="project" value="TreeGrafter"/>
</dbReference>
<protein>
    <recommendedName>
        <fullName evidence="7">Kinesin motor domain-containing protein</fullName>
    </recommendedName>
</protein>
<dbReference type="Gene3D" id="3.40.850.10">
    <property type="entry name" value="Kinesin motor domain"/>
    <property type="match status" value="1"/>
</dbReference>
<evidence type="ECO:0000313" key="8">
    <source>
        <dbReference type="EMBL" id="KAH0548155.1"/>
    </source>
</evidence>
<evidence type="ECO:0000256" key="2">
    <source>
        <dbReference type="ARBA" id="ARBA00022741"/>
    </source>
</evidence>
<sequence>SHTILGSRSQRGLTQLSLDVIFNSLGSHLLHPSANLSLCYSLSASDVSEAQLLPANVFLDSLYGEAETSMLSRASSRATTPMVMVGDKALLHTCPSGLYPSLPSLNPQGLAPKKDQRNGYTTPLNTCRVTRSQAKKRNELTKDGAYVPMSRRRPPPCTSTLPQLPDVSSIDLSLDGESDYAIVVSMYEVYNDRIFDLLTPQSSTHLSSSKSGQQKDRRRALLFKSTERSPDRKVVAGLRKVVCGDLNEALMVLETGLYERRVAGTGSNSVSSRSHGFFCVEVKKRNRASPKAWSGSTLTIVDLAGKLKTALPGCVSCCMALGAERQAVQVLRERGMQTLPGPRLRRQERSMRA</sequence>
<dbReference type="Proteomes" id="UP000750711">
    <property type="component" value="Unassembled WGS sequence"/>
</dbReference>
<keyword evidence="3" id="KW-0067">ATP-binding</keyword>
<keyword evidence="1" id="KW-0493">Microtubule</keyword>
<evidence type="ECO:0000256" key="4">
    <source>
        <dbReference type="ARBA" id="ARBA00023175"/>
    </source>
</evidence>
<dbReference type="GO" id="GO:0005871">
    <property type="term" value="C:kinesin complex"/>
    <property type="evidence" value="ECO:0007669"/>
    <property type="project" value="TreeGrafter"/>
</dbReference>
<dbReference type="Pfam" id="PF00225">
    <property type="entry name" value="Kinesin"/>
    <property type="match status" value="1"/>
</dbReference>
<evidence type="ECO:0000256" key="3">
    <source>
        <dbReference type="ARBA" id="ARBA00022840"/>
    </source>
</evidence>
<dbReference type="PANTHER" id="PTHR24115:SF1008">
    <property type="entry name" value="KINESIN-LIKE PROTEIN SUBITO"/>
    <property type="match status" value="1"/>
</dbReference>
<feature type="compositionally biased region" description="Polar residues" evidence="6">
    <location>
        <begin position="118"/>
        <end position="132"/>
    </location>
</feature>
<feature type="region of interest" description="Disordered" evidence="6">
    <location>
        <begin position="111"/>
        <end position="164"/>
    </location>
</feature>
<keyword evidence="4" id="KW-0505">Motor protein</keyword>
<comment type="caution">
    <text evidence="8">The sequence shown here is derived from an EMBL/GenBank/DDBJ whole genome shotgun (WGS) entry which is preliminary data.</text>
</comment>
<evidence type="ECO:0000256" key="6">
    <source>
        <dbReference type="SAM" id="MobiDB-lite"/>
    </source>
</evidence>
<evidence type="ECO:0000256" key="1">
    <source>
        <dbReference type="ARBA" id="ARBA00022701"/>
    </source>
</evidence>
<dbReference type="GO" id="GO:0008017">
    <property type="term" value="F:microtubule binding"/>
    <property type="evidence" value="ECO:0007669"/>
    <property type="project" value="InterPro"/>
</dbReference>
<dbReference type="SMART" id="SM00129">
    <property type="entry name" value="KISc"/>
    <property type="match status" value="1"/>
</dbReference>
<organism evidence="8 9">
    <name type="scientific">Trichoglossum hirsutum</name>
    <dbReference type="NCBI Taxonomy" id="265104"/>
    <lineage>
        <taxon>Eukaryota</taxon>
        <taxon>Fungi</taxon>
        <taxon>Dikarya</taxon>
        <taxon>Ascomycota</taxon>
        <taxon>Pezizomycotina</taxon>
        <taxon>Geoglossomycetes</taxon>
        <taxon>Geoglossales</taxon>
        <taxon>Geoglossaceae</taxon>
        <taxon>Trichoglossum</taxon>
    </lineage>
</organism>
<dbReference type="InterPro" id="IPR036961">
    <property type="entry name" value="Kinesin_motor_dom_sf"/>
</dbReference>
<keyword evidence="9" id="KW-1185">Reference proteome</keyword>
<dbReference type="AlphaFoldDB" id="A0A9P8IEJ9"/>
<comment type="caution">
    <text evidence="5">Lacks conserved residue(s) required for the propagation of feature annotation.</text>
</comment>
<accession>A0A9P8IEJ9</accession>
<name>A0A9P8IEJ9_9PEZI</name>